<sequence length="65" mass="7312">MNSLGDRPTEIWRGEVEYGLTPRSEDVLHSLDEAFDSFLAALPGSAPLSDVQVVEAINHACWRRW</sequence>
<proteinExistence type="predicted"/>
<organism evidence="1 2">
    <name type="scientific">Nonomuraea spiralis</name>
    <dbReference type="NCBI Taxonomy" id="46182"/>
    <lineage>
        <taxon>Bacteria</taxon>
        <taxon>Bacillati</taxon>
        <taxon>Actinomycetota</taxon>
        <taxon>Actinomycetes</taxon>
        <taxon>Streptosporangiales</taxon>
        <taxon>Streptosporangiaceae</taxon>
        <taxon>Nonomuraea</taxon>
    </lineage>
</organism>
<reference evidence="1 2" key="1">
    <citation type="submission" date="2024-09" db="EMBL/GenBank/DDBJ databases">
        <authorList>
            <person name="Sun Q."/>
            <person name="Mori K."/>
        </authorList>
    </citation>
    <scope>NUCLEOTIDE SEQUENCE [LARGE SCALE GENOMIC DNA]</scope>
    <source>
        <strain evidence="1 2">CCM 3426</strain>
    </source>
</reference>
<evidence type="ECO:0000313" key="1">
    <source>
        <dbReference type="EMBL" id="MFB9207212.1"/>
    </source>
</evidence>
<keyword evidence="2" id="KW-1185">Reference proteome</keyword>
<gene>
    <name evidence="1" type="ORF">ACFFV7_38905</name>
</gene>
<dbReference type="EMBL" id="JBHMEI010000047">
    <property type="protein sequence ID" value="MFB9207212.1"/>
    <property type="molecule type" value="Genomic_DNA"/>
</dbReference>
<comment type="caution">
    <text evidence="1">The sequence shown here is derived from an EMBL/GenBank/DDBJ whole genome shotgun (WGS) entry which is preliminary data.</text>
</comment>
<name>A0ABV5IRP5_9ACTN</name>
<accession>A0ABV5IRP5</accession>
<dbReference type="RefSeq" id="WP_189654173.1">
    <property type="nucleotide sequence ID" value="NZ_BMRC01000061.1"/>
</dbReference>
<evidence type="ECO:0000313" key="2">
    <source>
        <dbReference type="Proteomes" id="UP001589647"/>
    </source>
</evidence>
<protein>
    <submittedName>
        <fullName evidence="1">Uncharacterized protein</fullName>
    </submittedName>
</protein>
<dbReference type="Proteomes" id="UP001589647">
    <property type="component" value="Unassembled WGS sequence"/>
</dbReference>